<dbReference type="Proteomes" id="UP000681720">
    <property type="component" value="Unassembled WGS sequence"/>
</dbReference>
<dbReference type="AlphaFoldDB" id="A0A8S2RBA0"/>
<feature type="transmembrane region" description="Helical" evidence="1">
    <location>
        <begin position="35"/>
        <end position="56"/>
    </location>
</feature>
<dbReference type="InterPro" id="IPR038770">
    <property type="entry name" value="Na+/solute_symporter_sf"/>
</dbReference>
<dbReference type="PANTHER" id="PTHR10361:SF28">
    <property type="entry name" value="P3 PROTEIN-RELATED"/>
    <property type="match status" value="1"/>
</dbReference>
<dbReference type="EMBL" id="CAJOBJ010011311">
    <property type="protein sequence ID" value="CAF4158837.1"/>
    <property type="molecule type" value="Genomic_DNA"/>
</dbReference>
<proteinExistence type="predicted"/>
<reference evidence="2" key="1">
    <citation type="submission" date="2021-02" db="EMBL/GenBank/DDBJ databases">
        <authorList>
            <person name="Nowell W R."/>
        </authorList>
    </citation>
    <scope>NUCLEOTIDE SEQUENCE</scope>
</reference>
<keyword evidence="1" id="KW-1133">Transmembrane helix</keyword>
<sequence length="90" mass="10471">MFVTLLSLVIPAAIGLLLRWKKPTIADRFTRYLRVITLFFIAYILTFGIYTNLYIFKLIDYRTILVSAILPYSGFLIGFLMSIITKQSRQ</sequence>
<evidence type="ECO:0000256" key="1">
    <source>
        <dbReference type="SAM" id="Phobius"/>
    </source>
</evidence>
<protein>
    <submittedName>
        <fullName evidence="2">Uncharacterized protein</fullName>
    </submittedName>
</protein>
<dbReference type="PANTHER" id="PTHR10361">
    <property type="entry name" value="SODIUM-BILE ACID COTRANSPORTER"/>
    <property type="match status" value="1"/>
</dbReference>
<evidence type="ECO:0000313" key="2">
    <source>
        <dbReference type="EMBL" id="CAF4158837.1"/>
    </source>
</evidence>
<comment type="caution">
    <text evidence="2">The sequence shown here is derived from an EMBL/GenBank/DDBJ whole genome shotgun (WGS) entry which is preliminary data.</text>
</comment>
<feature type="non-terminal residue" evidence="2">
    <location>
        <position position="1"/>
    </location>
</feature>
<accession>A0A8S2RBA0</accession>
<keyword evidence="1" id="KW-0812">Transmembrane</keyword>
<name>A0A8S2RBA0_9BILA</name>
<evidence type="ECO:0000313" key="3">
    <source>
        <dbReference type="Proteomes" id="UP000681720"/>
    </source>
</evidence>
<keyword evidence="1" id="KW-0472">Membrane</keyword>
<dbReference type="InterPro" id="IPR004710">
    <property type="entry name" value="Bilac:Na_transpt"/>
</dbReference>
<organism evidence="2 3">
    <name type="scientific">Rotaria magnacalcarata</name>
    <dbReference type="NCBI Taxonomy" id="392030"/>
    <lineage>
        <taxon>Eukaryota</taxon>
        <taxon>Metazoa</taxon>
        <taxon>Spiralia</taxon>
        <taxon>Gnathifera</taxon>
        <taxon>Rotifera</taxon>
        <taxon>Eurotatoria</taxon>
        <taxon>Bdelloidea</taxon>
        <taxon>Philodinida</taxon>
        <taxon>Philodinidae</taxon>
        <taxon>Rotaria</taxon>
    </lineage>
</organism>
<feature type="transmembrane region" description="Helical" evidence="1">
    <location>
        <begin position="63"/>
        <end position="84"/>
    </location>
</feature>
<gene>
    <name evidence="2" type="ORF">GIL414_LOCUS19852</name>
</gene>
<dbReference type="Gene3D" id="1.20.1530.20">
    <property type="match status" value="1"/>
</dbReference>